<dbReference type="InterPro" id="IPR009080">
    <property type="entry name" value="tRNAsynth_Ia_anticodon-bd"/>
</dbReference>
<feature type="domain" description="Aminoacyl-tRNA synthetase class Ia" evidence="10">
    <location>
        <begin position="11"/>
        <end position="652"/>
    </location>
</feature>
<dbReference type="PANTHER" id="PTHR42780">
    <property type="entry name" value="SOLEUCYL-TRNA SYNTHETASE"/>
    <property type="match status" value="1"/>
</dbReference>
<dbReference type="SUPFAM" id="SSF52374">
    <property type="entry name" value="Nucleotidylyl transferase"/>
    <property type="match status" value="1"/>
</dbReference>
<dbReference type="SUPFAM" id="SSF47323">
    <property type="entry name" value="Anticodon-binding domain of a subclass of class I aminoacyl-tRNA synthetases"/>
    <property type="match status" value="1"/>
</dbReference>
<dbReference type="STRING" id="1802457.A3F15_01280"/>
<comment type="catalytic activity">
    <reaction evidence="8">
        <text>tRNA(Ile) + L-isoleucine + ATP = L-isoleucyl-tRNA(Ile) + AMP + diphosphate</text>
        <dbReference type="Rhea" id="RHEA:11060"/>
        <dbReference type="Rhea" id="RHEA-COMP:9666"/>
        <dbReference type="Rhea" id="RHEA-COMP:9695"/>
        <dbReference type="ChEBI" id="CHEBI:30616"/>
        <dbReference type="ChEBI" id="CHEBI:33019"/>
        <dbReference type="ChEBI" id="CHEBI:58045"/>
        <dbReference type="ChEBI" id="CHEBI:78442"/>
        <dbReference type="ChEBI" id="CHEBI:78528"/>
        <dbReference type="ChEBI" id="CHEBI:456215"/>
        <dbReference type="EC" id="6.1.1.5"/>
    </reaction>
</comment>
<dbReference type="Pfam" id="PF00133">
    <property type="entry name" value="tRNA-synt_1"/>
    <property type="match status" value="1"/>
</dbReference>
<dbReference type="InterPro" id="IPR002300">
    <property type="entry name" value="aa-tRNA-synth_Ia"/>
</dbReference>
<evidence type="ECO:0000256" key="7">
    <source>
        <dbReference type="ARBA" id="ARBA00025217"/>
    </source>
</evidence>
<keyword evidence="6" id="KW-0030">Aminoacyl-tRNA synthetase</keyword>
<name>A0A1G2REK3_9BACT</name>
<dbReference type="InterPro" id="IPR013155">
    <property type="entry name" value="M/V/L/I-tRNA-synth_anticd-bd"/>
</dbReference>
<comment type="caution">
    <text evidence="12">The sequence shown here is derived from an EMBL/GenBank/DDBJ whole genome shotgun (WGS) entry which is preliminary data.</text>
</comment>
<organism evidence="12 13">
    <name type="scientific">Candidatus Wildermuthbacteria bacterium RIFCSPHIGHO2_12_FULL_40_12</name>
    <dbReference type="NCBI Taxonomy" id="1802457"/>
    <lineage>
        <taxon>Bacteria</taxon>
        <taxon>Candidatus Wildermuthiibacteriota</taxon>
    </lineage>
</organism>
<sequence>MLDFPKTELKILRFWKKNKIFEKLRRKIKDKKRWSFLDGPITANNPMGVHHAWGRTYKDLFQRYKAMRGFDQRFQNGFDCQGLWVEVEVEKELGFKTKKDIESYGVSKFIEKCKERVKKYSKIQTEQSVRLGQWMDWENSYYTMSDENNYAIWHFLKKCHEDGILYKGRDSVPWCPRCGTAISQHEILTEEYKLIIHESVYFKLPIIAGDLAGAKLLAWTTTPWTIPANVALAVNPDFKYGVFEKENEKLILLESLAPKILGGDFRQVQSFSGKELKGLKYEAPFDGLERVALAKKEHPETFHSVVLEKNLVTELEGTGVVHIAPGAGEEDFKVGMREKLPVIDVIDEAANYLDLMDGFSGKNAKENPEIIVERLKNYEQGRFLYKTEDYEHRYPTCWRCKKELVWRVVDEWYIAMDKPSKLKNKNEKRKARNLREELVRAAKKINWIPSFGLERELDWLKNMHDWLISKKRYWGLALPIFECACGNFEVVGSKEELKERAAEGWELFSGHSPHRPWIDKVKIRCLRCGEKISRIPDVGNPWLDAGIIPFSTLIDPATKKLSYTADQKHWRRWFPIDFVTESFPGQFKNWFYSILTMSVVLEKTSPVKTILGFASVRDEKGEEMHKSKGNAIWLDDAVREIGADTMRWMYFRANPALNFKFGYKTAKEAKRQLLTLWNSYIFFKTYVAKNEIPKKEPKSSPKNILDRWIASRLNNLIFSIEAKLDIYDSAGAAALIENFFVNDLSLWYIRRSRKRLQEKNNSQGRKEIISTLYSVLLSLTKLIAPALPFFAEEIYSGLKQKNMPQSIHLCGWPKAEKGKINRNLEMKMETARGTVAAALALRAEAKIKVRQPLGQLKIKNAKLKTDKELLKLIMEEVNVKEIVFDGKIKNAVELDTTITKELGEEGMVRDVIRQIQEMRKKSGFKPRQKIVVFIFGPSRVNEVLIKDKKYIAAAVRLKDFILERDDKAKFIIEDELEVDGGKIWLAIKKI</sequence>
<proteinExistence type="predicted"/>
<dbReference type="Pfam" id="PF19302">
    <property type="entry name" value="DUF5915"/>
    <property type="match status" value="1"/>
</dbReference>
<dbReference type="EMBL" id="MHUC01000018">
    <property type="protein sequence ID" value="OHA70819.1"/>
    <property type="molecule type" value="Genomic_DNA"/>
</dbReference>
<accession>A0A1G2REK3</accession>
<evidence type="ECO:0000259" key="10">
    <source>
        <dbReference type="Pfam" id="PF00133"/>
    </source>
</evidence>
<dbReference type="InterPro" id="IPR014729">
    <property type="entry name" value="Rossmann-like_a/b/a_fold"/>
</dbReference>
<evidence type="ECO:0000256" key="1">
    <source>
        <dbReference type="ARBA" id="ARBA00013165"/>
    </source>
</evidence>
<evidence type="ECO:0000256" key="9">
    <source>
        <dbReference type="NCBIfam" id="TIGR00392"/>
    </source>
</evidence>
<dbReference type="PANTHER" id="PTHR42780:SF1">
    <property type="entry name" value="ISOLEUCINE--TRNA LIGASE, CYTOPLASMIC"/>
    <property type="match status" value="1"/>
</dbReference>
<reference evidence="12 13" key="1">
    <citation type="journal article" date="2016" name="Nat. Commun.">
        <title>Thousands of microbial genomes shed light on interconnected biogeochemical processes in an aquifer system.</title>
        <authorList>
            <person name="Anantharaman K."/>
            <person name="Brown C.T."/>
            <person name="Hug L.A."/>
            <person name="Sharon I."/>
            <person name="Castelle C.J."/>
            <person name="Probst A.J."/>
            <person name="Thomas B.C."/>
            <person name="Singh A."/>
            <person name="Wilkins M.J."/>
            <person name="Karaoz U."/>
            <person name="Brodie E.L."/>
            <person name="Williams K.H."/>
            <person name="Hubbard S.S."/>
            <person name="Banfield J.F."/>
        </authorList>
    </citation>
    <scope>NUCLEOTIDE SEQUENCE [LARGE SCALE GENOMIC DNA]</scope>
</reference>
<dbReference type="Gene3D" id="1.10.730.10">
    <property type="entry name" value="Isoleucyl-tRNA Synthetase, Domain 1"/>
    <property type="match status" value="1"/>
</dbReference>
<dbReference type="GO" id="GO:0002161">
    <property type="term" value="F:aminoacyl-tRNA deacylase activity"/>
    <property type="evidence" value="ECO:0007669"/>
    <property type="project" value="InterPro"/>
</dbReference>
<dbReference type="InterPro" id="IPR002301">
    <property type="entry name" value="Ile-tRNA-ligase"/>
</dbReference>
<evidence type="ECO:0000256" key="6">
    <source>
        <dbReference type="ARBA" id="ARBA00023146"/>
    </source>
</evidence>
<dbReference type="SUPFAM" id="SSF50677">
    <property type="entry name" value="ValRS/IleRS/LeuRS editing domain"/>
    <property type="match status" value="1"/>
</dbReference>
<evidence type="ECO:0000256" key="8">
    <source>
        <dbReference type="ARBA" id="ARBA00048359"/>
    </source>
</evidence>
<dbReference type="GO" id="GO:0000049">
    <property type="term" value="F:tRNA binding"/>
    <property type="evidence" value="ECO:0007669"/>
    <property type="project" value="InterPro"/>
</dbReference>
<keyword evidence="5" id="KW-0648">Protein biosynthesis</keyword>
<comment type="function">
    <text evidence="7">Catalyzes the attachment of isoleucine to tRNA(Ile). As IleRS can inadvertently accommodate and process structurally similar amino acids such as valine, to avoid such errors it has two additional distinct tRNA(Ile)-dependent editing activities. One activity is designated as 'pretransfer' editing and involves the hydrolysis of activated Val-AMP. The other activity is designated 'posttransfer' editing and involves deacylation of mischarged Val-tRNA(Ile).</text>
</comment>
<dbReference type="Pfam" id="PF08264">
    <property type="entry name" value="Anticodon_1"/>
    <property type="match status" value="1"/>
</dbReference>
<keyword evidence="4" id="KW-0067">ATP-binding</keyword>
<protein>
    <recommendedName>
        <fullName evidence="1 9">Isoleucine--tRNA ligase</fullName>
        <ecNumber evidence="1 9">6.1.1.5</ecNumber>
    </recommendedName>
</protein>
<dbReference type="NCBIfam" id="TIGR00392">
    <property type="entry name" value="ileS"/>
    <property type="match status" value="1"/>
</dbReference>
<evidence type="ECO:0000256" key="4">
    <source>
        <dbReference type="ARBA" id="ARBA00022840"/>
    </source>
</evidence>
<evidence type="ECO:0000313" key="13">
    <source>
        <dbReference type="Proteomes" id="UP000177078"/>
    </source>
</evidence>
<feature type="domain" description="Methionyl/Valyl/Leucyl/Isoleucyl-tRNA synthetase anticodon-binding" evidence="11">
    <location>
        <begin position="706"/>
        <end position="853"/>
    </location>
</feature>
<keyword evidence="3" id="KW-0547">Nucleotide-binding</keyword>
<dbReference type="GO" id="GO:0005524">
    <property type="term" value="F:ATP binding"/>
    <property type="evidence" value="ECO:0007669"/>
    <property type="project" value="UniProtKB-KW"/>
</dbReference>
<evidence type="ECO:0000259" key="11">
    <source>
        <dbReference type="Pfam" id="PF08264"/>
    </source>
</evidence>
<dbReference type="GO" id="GO:0006428">
    <property type="term" value="P:isoleucyl-tRNA aminoacylation"/>
    <property type="evidence" value="ECO:0007669"/>
    <property type="project" value="UniProtKB-UniRule"/>
</dbReference>
<dbReference type="InterPro" id="IPR033709">
    <property type="entry name" value="Anticodon_Ile_ABEc"/>
</dbReference>
<evidence type="ECO:0000256" key="5">
    <source>
        <dbReference type="ARBA" id="ARBA00022917"/>
    </source>
</evidence>
<dbReference type="GO" id="GO:0005737">
    <property type="term" value="C:cytoplasm"/>
    <property type="evidence" value="ECO:0007669"/>
    <property type="project" value="UniProtKB-UniRule"/>
</dbReference>
<evidence type="ECO:0000256" key="3">
    <source>
        <dbReference type="ARBA" id="ARBA00022741"/>
    </source>
</evidence>
<dbReference type="CDD" id="cd07961">
    <property type="entry name" value="Anticodon_Ia_Ile_ABEc"/>
    <property type="match status" value="1"/>
</dbReference>
<dbReference type="EC" id="6.1.1.5" evidence="1 9"/>
<dbReference type="GO" id="GO:0004822">
    <property type="term" value="F:isoleucine-tRNA ligase activity"/>
    <property type="evidence" value="ECO:0007669"/>
    <property type="project" value="UniProtKB-UniRule"/>
</dbReference>
<gene>
    <name evidence="12" type="ORF">A3F15_01280</name>
</gene>
<dbReference type="InterPro" id="IPR009008">
    <property type="entry name" value="Val/Leu/Ile-tRNA-synth_edit"/>
</dbReference>
<evidence type="ECO:0000256" key="2">
    <source>
        <dbReference type="ARBA" id="ARBA00022598"/>
    </source>
</evidence>
<dbReference type="Gene3D" id="3.40.50.620">
    <property type="entry name" value="HUPs"/>
    <property type="match status" value="2"/>
</dbReference>
<dbReference type="PRINTS" id="PR00984">
    <property type="entry name" value="TRNASYNTHILE"/>
</dbReference>
<keyword evidence="2 12" id="KW-0436">Ligase</keyword>
<dbReference type="AlphaFoldDB" id="A0A1G2REK3"/>
<dbReference type="Proteomes" id="UP000177078">
    <property type="component" value="Unassembled WGS sequence"/>
</dbReference>
<dbReference type="InterPro" id="IPR023586">
    <property type="entry name" value="Ile-tRNA-ligase_type2"/>
</dbReference>
<evidence type="ECO:0000313" key="12">
    <source>
        <dbReference type="EMBL" id="OHA70819.1"/>
    </source>
</evidence>